<evidence type="ECO:0000313" key="3">
    <source>
        <dbReference type="EMBL" id="OGG44781.1"/>
    </source>
</evidence>
<protein>
    <recommendedName>
        <fullName evidence="2">Amidohydrolase-related domain-containing protein</fullName>
    </recommendedName>
</protein>
<sequence>MAVYEKACQLRIPLIVHQATTFPRNAPLKYADPVLMEDVALRFPDLKIVLAHLGHPWEREAIVLVRKQPNVYADLSALYYRSWQFYNSMLLCVEYGVTHKLLFGSDYPVTTPQESIDNLHRVNRHVIDTPLPKVPKDVIEEIIHRDTLSVLEIA</sequence>
<dbReference type="EMBL" id="MFKF01000396">
    <property type="protein sequence ID" value="OGG44781.1"/>
    <property type="molecule type" value="Genomic_DNA"/>
</dbReference>
<feature type="domain" description="Amidohydrolase-related" evidence="2">
    <location>
        <begin position="3"/>
        <end position="123"/>
    </location>
</feature>
<dbReference type="GO" id="GO:0016831">
    <property type="term" value="F:carboxy-lyase activity"/>
    <property type="evidence" value="ECO:0007669"/>
    <property type="project" value="InterPro"/>
</dbReference>
<dbReference type="PANTHER" id="PTHR21240:SF19">
    <property type="entry name" value="CATALYTIC_ HYDROLASE"/>
    <property type="match status" value="1"/>
</dbReference>
<dbReference type="Pfam" id="PF04909">
    <property type="entry name" value="Amidohydro_2"/>
    <property type="match status" value="1"/>
</dbReference>
<dbReference type="AlphaFoldDB" id="A0A1F6C6M8"/>
<dbReference type="Gene3D" id="3.20.20.140">
    <property type="entry name" value="Metal-dependent hydrolases"/>
    <property type="match status" value="1"/>
</dbReference>
<dbReference type="Proteomes" id="UP000178606">
    <property type="component" value="Unassembled WGS sequence"/>
</dbReference>
<dbReference type="InterPro" id="IPR032466">
    <property type="entry name" value="Metal_Hydrolase"/>
</dbReference>
<comment type="caution">
    <text evidence="3">The sequence shown here is derived from an EMBL/GenBank/DDBJ whole genome shotgun (WGS) entry which is preliminary data.</text>
</comment>
<dbReference type="PANTHER" id="PTHR21240">
    <property type="entry name" value="2-AMINO-3-CARBOXYLMUCONATE-6-SEMIALDEHYDE DECARBOXYLASE"/>
    <property type="match status" value="1"/>
</dbReference>
<reference evidence="3 4" key="1">
    <citation type="journal article" date="2016" name="Nat. Commun.">
        <title>Thousands of microbial genomes shed light on interconnected biogeochemical processes in an aquifer system.</title>
        <authorList>
            <person name="Anantharaman K."/>
            <person name="Brown C.T."/>
            <person name="Hug L.A."/>
            <person name="Sharon I."/>
            <person name="Castelle C.J."/>
            <person name="Probst A.J."/>
            <person name="Thomas B.C."/>
            <person name="Singh A."/>
            <person name="Wilkins M.J."/>
            <person name="Karaoz U."/>
            <person name="Brodie E.L."/>
            <person name="Williams K.H."/>
            <person name="Hubbard S.S."/>
            <person name="Banfield J.F."/>
        </authorList>
    </citation>
    <scope>NUCLEOTIDE SEQUENCE [LARGE SCALE GENOMIC DNA]</scope>
    <source>
        <strain evidence="4">RIFCSPLOWO2_12_FULL_64_10</strain>
    </source>
</reference>
<evidence type="ECO:0000313" key="4">
    <source>
        <dbReference type="Proteomes" id="UP000178606"/>
    </source>
</evidence>
<evidence type="ECO:0000259" key="2">
    <source>
        <dbReference type="Pfam" id="PF04909"/>
    </source>
</evidence>
<evidence type="ECO:0000256" key="1">
    <source>
        <dbReference type="ARBA" id="ARBA00023239"/>
    </source>
</evidence>
<dbReference type="InterPro" id="IPR032465">
    <property type="entry name" value="ACMSD"/>
</dbReference>
<dbReference type="InterPro" id="IPR006680">
    <property type="entry name" value="Amidohydro-rel"/>
</dbReference>
<keyword evidence="1" id="KW-0456">Lyase</keyword>
<organism evidence="3 4">
    <name type="scientific">Handelsmanbacteria sp. (strain RIFCSPLOWO2_12_FULL_64_10)</name>
    <dbReference type="NCBI Taxonomy" id="1817868"/>
    <lineage>
        <taxon>Bacteria</taxon>
        <taxon>Candidatus Handelsmaniibacteriota</taxon>
    </lineage>
</organism>
<dbReference type="GO" id="GO:0016787">
    <property type="term" value="F:hydrolase activity"/>
    <property type="evidence" value="ECO:0007669"/>
    <property type="project" value="InterPro"/>
</dbReference>
<accession>A0A1F6C6M8</accession>
<proteinExistence type="predicted"/>
<dbReference type="SUPFAM" id="SSF51556">
    <property type="entry name" value="Metallo-dependent hydrolases"/>
    <property type="match status" value="1"/>
</dbReference>
<gene>
    <name evidence="3" type="ORF">A3F84_03185</name>
</gene>
<name>A0A1F6C6M8_HANXR</name>